<evidence type="ECO:0000256" key="5">
    <source>
        <dbReference type="PIRSR" id="PIRSR001338-1"/>
    </source>
</evidence>
<dbReference type="PANTHER" id="PTHR23046">
    <property type="entry name" value="PHOSPHORIBOSYLAMINOIMIDAZOLE CARBOXYLASE CATALYTIC SUBUNIT"/>
    <property type="match status" value="1"/>
</dbReference>
<evidence type="ECO:0000256" key="2">
    <source>
        <dbReference type="ARBA" id="ARBA00023235"/>
    </source>
</evidence>
<comment type="similarity">
    <text evidence="3">Belongs to the AIR carboxylase family. Class I subfamily.</text>
</comment>
<dbReference type="Gene3D" id="3.40.50.1970">
    <property type="match status" value="1"/>
</dbReference>
<keyword evidence="2 3" id="KW-0413">Isomerase</keyword>
<protein>
    <recommendedName>
        <fullName evidence="3 4">N5-carboxyaminoimidazole ribonucleotide mutase</fullName>
        <shortName evidence="3 4">N5-CAIR mutase</shortName>
        <ecNumber evidence="3 4">5.4.99.18</ecNumber>
    </recommendedName>
    <alternativeName>
        <fullName evidence="3">5-(carboxyamino)imidazole ribonucleotide mutase</fullName>
    </alternativeName>
</protein>
<proteinExistence type="inferred from homology"/>
<dbReference type="Pfam" id="PF00731">
    <property type="entry name" value="AIRC"/>
    <property type="match status" value="1"/>
</dbReference>
<dbReference type="InterPro" id="IPR024694">
    <property type="entry name" value="PurE_prokaryotes"/>
</dbReference>
<dbReference type="AlphaFoldDB" id="A0A9D2KQH7"/>
<evidence type="ECO:0000259" key="6">
    <source>
        <dbReference type="SMART" id="SM01001"/>
    </source>
</evidence>
<evidence type="ECO:0000256" key="3">
    <source>
        <dbReference type="HAMAP-Rule" id="MF_01929"/>
    </source>
</evidence>
<dbReference type="GO" id="GO:0016829">
    <property type="term" value="F:lyase activity"/>
    <property type="evidence" value="ECO:0007669"/>
    <property type="project" value="UniProtKB-KW"/>
</dbReference>
<dbReference type="SUPFAM" id="SSF52255">
    <property type="entry name" value="N5-CAIR mutase (phosphoribosylaminoimidazole carboxylase, PurE)"/>
    <property type="match status" value="1"/>
</dbReference>
<keyword evidence="1 3" id="KW-0658">Purine biosynthesis</keyword>
<dbReference type="GO" id="GO:0006189">
    <property type="term" value="P:'de novo' IMP biosynthetic process"/>
    <property type="evidence" value="ECO:0007669"/>
    <property type="project" value="UniProtKB-UniRule"/>
</dbReference>
<dbReference type="EMBL" id="DWZD01000050">
    <property type="protein sequence ID" value="HJA79797.1"/>
    <property type="molecule type" value="Genomic_DNA"/>
</dbReference>
<feature type="domain" description="PurE" evidence="6">
    <location>
        <begin position="2"/>
        <end position="153"/>
    </location>
</feature>
<dbReference type="GO" id="GO:0034023">
    <property type="term" value="F:5-(carboxyamino)imidazole ribonucleotide mutase activity"/>
    <property type="evidence" value="ECO:0007669"/>
    <property type="project" value="UniProtKB-UniRule"/>
</dbReference>
<accession>A0A9D2KQH7</accession>
<evidence type="ECO:0000256" key="1">
    <source>
        <dbReference type="ARBA" id="ARBA00022755"/>
    </source>
</evidence>
<feature type="binding site" evidence="3 5">
    <location>
        <position position="40"/>
    </location>
    <ligand>
        <name>substrate</name>
    </ligand>
</feature>
<comment type="function">
    <text evidence="3 4">Catalyzes the conversion of N5-carboxyaminoimidazole ribonucleotide (N5-CAIR) to 4-carboxy-5-aminoimidazole ribonucleotide (CAIR).</text>
</comment>
<dbReference type="Proteomes" id="UP000823821">
    <property type="component" value="Unassembled WGS sequence"/>
</dbReference>
<feature type="binding site" evidence="3 5">
    <location>
        <position position="13"/>
    </location>
    <ligand>
        <name>substrate</name>
    </ligand>
</feature>
<organism evidence="7 8">
    <name type="scientific">Candidatus Desulfovibrio intestinavium</name>
    <dbReference type="NCBI Taxonomy" id="2838534"/>
    <lineage>
        <taxon>Bacteria</taxon>
        <taxon>Pseudomonadati</taxon>
        <taxon>Thermodesulfobacteriota</taxon>
        <taxon>Desulfovibrionia</taxon>
        <taxon>Desulfovibrionales</taxon>
        <taxon>Desulfovibrionaceae</taxon>
        <taxon>Desulfovibrio</taxon>
    </lineage>
</organism>
<feature type="binding site" evidence="3 5">
    <location>
        <position position="10"/>
    </location>
    <ligand>
        <name>substrate</name>
    </ligand>
</feature>
<dbReference type="PIRSF" id="PIRSF001338">
    <property type="entry name" value="AIR_carboxylase"/>
    <property type="match status" value="1"/>
</dbReference>
<reference evidence="7" key="2">
    <citation type="submission" date="2021-04" db="EMBL/GenBank/DDBJ databases">
        <authorList>
            <person name="Gilroy R."/>
        </authorList>
    </citation>
    <scope>NUCLEOTIDE SEQUENCE</scope>
    <source>
        <strain evidence="7">5032</strain>
    </source>
</reference>
<dbReference type="PANTHER" id="PTHR23046:SF2">
    <property type="entry name" value="PHOSPHORIBOSYLAMINOIMIDAZOLE CARBOXYLASE"/>
    <property type="match status" value="1"/>
</dbReference>
<gene>
    <name evidence="3 7" type="primary">purE</name>
    <name evidence="7" type="ORF">H9784_09585</name>
</gene>
<comment type="catalytic activity">
    <reaction evidence="3 4">
        <text>5-carboxyamino-1-(5-phospho-D-ribosyl)imidazole + H(+) = 5-amino-1-(5-phospho-D-ribosyl)imidazole-4-carboxylate</text>
        <dbReference type="Rhea" id="RHEA:13193"/>
        <dbReference type="ChEBI" id="CHEBI:15378"/>
        <dbReference type="ChEBI" id="CHEBI:58730"/>
        <dbReference type="ChEBI" id="CHEBI:77657"/>
        <dbReference type="EC" id="5.4.99.18"/>
    </reaction>
</comment>
<sequence length="166" mass="17294">MAQVVIMMGSASDEEKVAPCVEVLRSLGISFHFTVSSAHRTPERTEQLVREQEAAGARVFICAAGMAAHLAGAVAARTARPVIGIPVSGGVMGGMDALLATVQMPPGFPVATVAMDKAGARNAAWLAAQILAVEDSTLHEKILAARADMQRGVEKAARDIEARYGA</sequence>
<comment type="caution">
    <text evidence="7">The sequence shown here is derived from an EMBL/GenBank/DDBJ whole genome shotgun (WGS) entry which is preliminary data.</text>
</comment>
<dbReference type="HAMAP" id="MF_01929">
    <property type="entry name" value="PurE_classI"/>
    <property type="match status" value="1"/>
</dbReference>
<name>A0A9D2KQH7_9BACT</name>
<evidence type="ECO:0000256" key="4">
    <source>
        <dbReference type="PIRNR" id="PIRNR001338"/>
    </source>
</evidence>
<dbReference type="InterPro" id="IPR000031">
    <property type="entry name" value="PurE_dom"/>
</dbReference>
<keyword evidence="7" id="KW-0456">Lyase</keyword>
<dbReference type="EC" id="5.4.99.18" evidence="3 4"/>
<dbReference type="SMART" id="SM01001">
    <property type="entry name" value="AIRC"/>
    <property type="match status" value="1"/>
</dbReference>
<reference evidence="7" key="1">
    <citation type="journal article" date="2021" name="PeerJ">
        <title>Extensive microbial diversity within the chicken gut microbiome revealed by metagenomics and culture.</title>
        <authorList>
            <person name="Gilroy R."/>
            <person name="Ravi A."/>
            <person name="Getino M."/>
            <person name="Pursley I."/>
            <person name="Horton D.L."/>
            <person name="Alikhan N.F."/>
            <person name="Baker D."/>
            <person name="Gharbi K."/>
            <person name="Hall N."/>
            <person name="Watson M."/>
            <person name="Adriaenssens E.M."/>
            <person name="Foster-Nyarko E."/>
            <person name="Jarju S."/>
            <person name="Secka A."/>
            <person name="Antonio M."/>
            <person name="Oren A."/>
            <person name="Chaudhuri R.R."/>
            <person name="La Ragione R."/>
            <person name="Hildebrand F."/>
            <person name="Pallen M.J."/>
        </authorList>
    </citation>
    <scope>NUCLEOTIDE SEQUENCE</scope>
    <source>
        <strain evidence="7">5032</strain>
    </source>
</reference>
<dbReference type="NCBIfam" id="TIGR01162">
    <property type="entry name" value="purE"/>
    <property type="match status" value="1"/>
</dbReference>
<dbReference type="InterPro" id="IPR033747">
    <property type="entry name" value="PurE_ClassI"/>
</dbReference>
<evidence type="ECO:0000313" key="7">
    <source>
        <dbReference type="EMBL" id="HJA79797.1"/>
    </source>
</evidence>
<comment type="pathway">
    <text evidence="3 4">Purine metabolism; IMP biosynthesis via de novo pathway; 5-amino-1-(5-phospho-D-ribosyl)imidazole-4-carboxylate from 5-amino-1-(5-phospho-D-ribosyl)imidazole (N5-CAIR route): step 2/2.</text>
</comment>
<evidence type="ECO:0000313" key="8">
    <source>
        <dbReference type="Proteomes" id="UP000823821"/>
    </source>
</evidence>